<accession>A0AA96WNH1</accession>
<organism evidence="1">
    <name type="scientific">Leptolyngbya sp. NK1-12</name>
    <dbReference type="NCBI Taxonomy" id="2547451"/>
    <lineage>
        <taxon>Bacteria</taxon>
        <taxon>Bacillati</taxon>
        <taxon>Cyanobacteriota</taxon>
        <taxon>Cyanophyceae</taxon>
        <taxon>Leptolyngbyales</taxon>
        <taxon>Leptolyngbyaceae</taxon>
        <taxon>Leptolyngbya group</taxon>
        <taxon>Leptolyngbya</taxon>
    </lineage>
</organism>
<sequence>MKRLVAGIGIVICAITIFIIGNATVQAQITKNVAQENVPVQTRIAQNVAQKSPWGAADEIGTLNMMSDASRLDILKQVASGKIYDLGVDLFVGMPNCCAAFGDPPFQIWMTHTPARGTDKELLSYSGDSISMYTHSGTHLDALNHFGLRGQIWNQVKADDALGDRGWNKSGVDKYPPIVARGVLIDVAKSKNVAHLPASYAITVTDLQAALKQQGTTLRPGDVVLVRTGLMTLWPDQNKYQLTDQAGLSLEAARWLVEEQRAMLLGADNFGVESFPSKDPDNFVPLHAYLFAEKGVSIMEVLWLEDLAKEQVYEFLFVASPLKLRGATASPIRPLAIAIQHK</sequence>
<name>A0AA96WNH1_9CYAN</name>
<dbReference type="EMBL" id="CP053586">
    <property type="protein sequence ID" value="WNZ25806.1"/>
    <property type="molecule type" value="Genomic_DNA"/>
</dbReference>
<dbReference type="GO" id="GO:0004061">
    <property type="term" value="F:arylformamidase activity"/>
    <property type="evidence" value="ECO:0007669"/>
    <property type="project" value="InterPro"/>
</dbReference>
<reference evidence="1" key="1">
    <citation type="submission" date="2020-05" db="EMBL/GenBank/DDBJ databases">
        <authorList>
            <person name="Zhu T."/>
            <person name="Keshari N."/>
            <person name="Lu X."/>
        </authorList>
    </citation>
    <scope>NUCLEOTIDE SEQUENCE</scope>
    <source>
        <strain evidence="1">NK1-12</strain>
    </source>
</reference>
<gene>
    <name evidence="1" type="ORF">HJG54_25190</name>
</gene>
<dbReference type="RefSeq" id="WP_316431975.1">
    <property type="nucleotide sequence ID" value="NZ_CP053586.1"/>
</dbReference>
<dbReference type="SUPFAM" id="SSF102198">
    <property type="entry name" value="Putative cyclase"/>
    <property type="match status" value="1"/>
</dbReference>
<dbReference type="GO" id="GO:0019441">
    <property type="term" value="P:L-tryptophan catabolic process to kynurenine"/>
    <property type="evidence" value="ECO:0007669"/>
    <property type="project" value="InterPro"/>
</dbReference>
<protein>
    <submittedName>
        <fullName evidence="1">Cyclase family protein</fullName>
    </submittedName>
</protein>
<dbReference type="AlphaFoldDB" id="A0AA96WNH1"/>
<dbReference type="Gene3D" id="3.50.30.50">
    <property type="entry name" value="Putative cyclase"/>
    <property type="match status" value="1"/>
</dbReference>
<dbReference type="Pfam" id="PF04199">
    <property type="entry name" value="Cyclase"/>
    <property type="match status" value="1"/>
</dbReference>
<dbReference type="PANTHER" id="PTHR34861">
    <property type="match status" value="1"/>
</dbReference>
<dbReference type="PANTHER" id="PTHR34861:SF10">
    <property type="entry name" value="CYCLASE"/>
    <property type="match status" value="1"/>
</dbReference>
<dbReference type="InterPro" id="IPR007325">
    <property type="entry name" value="KFase/CYL"/>
</dbReference>
<proteinExistence type="predicted"/>
<evidence type="ECO:0000313" key="1">
    <source>
        <dbReference type="EMBL" id="WNZ25806.1"/>
    </source>
</evidence>
<dbReference type="InterPro" id="IPR037175">
    <property type="entry name" value="KFase_sf"/>
</dbReference>